<sequence length="80" mass="9108">MKEIEINDARANLFLLIDKAVCGEPFLITQSGRALVKVEAVPQEFPEQFPRLGFMAGQFTIPDDFDALDPQIEKLFYCEK</sequence>
<gene>
    <name evidence="2" type="ORF">GTP91_05055</name>
</gene>
<name>A0A845G0J4_9BURK</name>
<dbReference type="NCBIfam" id="TIGR01552">
    <property type="entry name" value="phd_fam"/>
    <property type="match status" value="1"/>
</dbReference>
<protein>
    <submittedName>
        <fullName evidence="2">Type II toxin-antitoxin system prevent-host-death family antitoxin</fullName>
    </submittedName>
</protein>
<dbReference type="AlphaFoldDB" id="A0A845G0J4"/>
<comment type="similarity">
    <text evidence="1">Belongs to the phD/YefM antitoxin family.</text>
</comment>
<evidence type="ECO:0000313" key="2">
    <source>
        <dbReference type="EMBL" id="MYM86547.1"/>
    </source>
</evidence>
<comment type="caution">
    <text evidence="2">The sequence shown here is derived from an EMBL/GenBank/DDBJ whole genome shotgun (WGS) entry which is preliminary data.</text>
</comment>
<evidence type="ECO:0000256" key="1">
    <source>
        <dbReference type="ARBA" id="ARBA00009981"/>
    </source>
</evidence>
<dbReference type="EMBL" id="WWCW01000009">
    <property type="protein sequence ID" value="MYM86547.1"/>
    <property type="molecule type" value="Genomic_DNA"/>
</dbReference>
<accession>A0A845G0J4</accession>
<dbReference type="Proteomes" id="UP000470302">
    <property type="component" value="Unassembled WGS sequence"/>
</dbReference>
<proteinExistence type="inferred from homology"/>
<evidence type="ECO:0000313" key="3">
    <source>
        <dbReference type="Proteomes" id="UP000470302"/>
    </source>
</evidence>
<dbReference type="RefSeq" id="WP_161095786.1">
    <property type="nucleotide sequence ID" value="NZ_WWCW01000009.1"/>
</dbReference>
<dbReference type="Gene3D" id="3.40.1620.10">
    <property type="entry name" value="YefM-like domain"/>
    <property type="match status" value="1"/>
</dbReference>
<dbReference type="InterPro" id="IPR036165">
    <property type="entry name" value="YefM-like_sf"/>
</dbReference>
<dbReference type="SUPFAM" id="SSF143120">
    <property type="entry name" value="YefM-like"/>
    <property type="match status" value="1"/>
</dbReference>
<reference evidence="2 3" key="1">
    <citation type="submission" date="2020-01" db="EMBL/GenBank/DDBJ databases">
        <title>Novel species isolated from a subtropical stream in China.</title>
        <authorList>
            <person name="Lu H."/>
        </authorList>
    </citation>
    <scope>NUCLEOTIDE SEQUENCE [LARGE SCALE GENOMIC DNA]</scope>
    <source>
        <strain evidence="2 3">FT82W</strain>
    </source>
</reference>
<organism evidence="2 3">
    <name type="scientific">Duganella vulcania</name>
    <dbReference type="NCBI Taxonomy" id="2692166"/>
    <lineage>
        <taxon>Bacteria</taxon>
        <taxon>Pseudomonadati</taxon>
        <taxon>Pseudomonadota</taxon>
        <taxon>Betaproteobacteria</taxon>
        <taxon>Burkholderiales</taxon>
        <taxon>Oxalobacteraceae</taxon>
        <taxon>Telluria group</taxon>
        <taxon>Duganella</taxon>
    </lineage>
</organism>